<dbReference type="Pfam" id="PF13177">
    <property type="entry name" value="DNA_pol3_delta2"/>
    <property type="match status" value="1"/>
</dbReference>
<gene>
    <name evidence="6" type="ORF">Ctob_014913</name>
</gene>
<dbReference type="SUPFAM" id="SSF48019">
    <property type="entry name" value="post-AAA+ oligomerization domain-like"/>
    <property type="match status" value="1"/>
</dbReference>
<organism evidence="6 7">
    <name type="scientific">Chrysochromulina tobinii</name>
    <dbReference type="NCBI Taxonomy" id="1460289"/>
    <lineage>
        <taxon>Eukaryota</taxon>
        <taxon>Haptista</taxon>
        <taxon>Haptophyta</taxon>
        <taxon>Prymnesiophyceae</taxon>
        <taxon>Prymnesiales</taxon>
        <taxon>Chrysochromulinaceae</taxon>
        <taxon>Chrysochromulina</taxon>
    </lineage>
</organism>
<dbReference type="EMBL" id="JWZX01000914">
    <property type="protein sequence ID" value="KOO35314.1"/>
    <property type="molecule type" value="Genomic_DNA"/>
</dbReference>
<evidence type="ECO:0000313" key="6">
    <source>
        <dbReference type="EMBL" id="KOO35314.1"/>
    </source>
</evidence>
<dbReference type="Pfam" id="PF22534">
    <property type="entry name" value="RFC_C"/>
    <property type="match status" value="1"/>
</dbReference>
<keyword evidence="7" id="KW-1185">Reference proteome</keyword>
<sequence length="356" mass="40091">MSLLWVDKHRPKTLDALDFHKPLSAQLKRMVTAGDFPHTLIYGPSGAGKKTRVMALLRELHGPSVERLRAEQRTFKFGTTQPVELTILTSAHHIELNPSDAGIRDRDVVQEVIKEIAQSAPVIKQTGEDGAPAPAHFKVVVLNEVERLSKPAQHALRRTMEKYVGTCRLLLCCVNPSKVIAPIRSRCVCLRVAAPTHEEVCTVLSAVAHKEGVQLPPRLAMRIATGCERNLRRAILMLEACKVHQYPLSAEQPVQQPDWQLFLSATADEVLAEQSPRQLMKVRGKLFELLSNCIPPDMIMRELVQALMRKIPVAVRHETIHWAAIYEHRMQSGAKHIFHLEAFIARFMSVYKKHSP</sequence>
<evidence type="ECO:0000256" key="3">
    <source>
        <dbReference type="ARBA" id="ARBA00022705"/>
    </source>
</evidence>
<dbReference type="GO" id="GO:0006281">
    <property type="term" value="P:DNA repair"/>
    <property type="evidence" value="ECO:0007669"/>
    <property type="project" value="UniProtKB-ARBA"/>
</dbReference>
<dbReference type="AlphaFoldDB" id="A0A0M0K935"/>
<dbReference type="GO" id="GO:0003677">
    <property type="term" value="F:DNA binding"/>
    <property type="evidence" value="ECO:0007669"/>
    <property type="project" value="InterPro"/>
</dbReference>
<comment type="subcellular location">
    <subcellularLocation>
        <location evidence="1">Nucleus</location>
    </subcellularLocation>
</comment>
<evidence type="ECO:0000256" key="2">
    <source>
        <dbReference type="ARBA" id="ARBA00005378"/>
    </source>
</evidence>
<dbReference type="InterPro" id="IPR027417">
    <property type="entry name" value="P-loop_NTPase"/>
</dbReference>
<proteinExistence type="inferred from homology"/>
<evidence type="ECO:0000313" key="7">
    <source>
        <dbReference type="Proteomes" id="UP000037460"/>
    </source>
</evidence>
<dbReference type="Gene3D" id="3.40.50.300">
    <property type="entry name" value="P-loop containing nucleotide triphosphate hydrolases"/>
    <property type="match status" value="1"/>
</dbReference>
<dbReference type="GO" id="GO:0003689">
    <property type="term" value="F:DNA clamp loader activity"/>
    <property type="evidence" value="ECO:0007669"/>
    <property type="project" value="TreeGrafter"/>
</dbReference>
<dbReference type="CDD" id="cd00009">
    <property type="entry name" value="AAA"/>
    <property type="match status" value="1"/>
</dbReference>
<dbReference type="GO" id="GO:0005634">
    <property type="term" value="C:nucleus"/>
    <property type="evidence" value="ECO:0007669"/>
    <property type="project" value="UniProtKB-SubCell"/>
</dbReference>
<dbReference type="Proteomes" id="UP000037460">
    <property type="component" value="Unassembled WGS sequence"/>
</dbReference>
<dbReference type="InterPro" id="IPR008921">
    <property type="entry name" value="DNA_pol3_clamp-load_cplx_C"/>
</dbReference>
<evidence type="ECO:0000256" key="4">
    <source>
        <dbReference type="ARBA" id="ARBA00023242"/>
    </source>
</evidence>
<dbReference type="FunFam" id="3.40.50.300:FF:000136">
    <property type="entry name" value="Replication factor C subunit 5"/>
    <property type="match status" value="1"/>
</dbReference>
<dbReference type="Gene3D" id="1.20.272.10">
    <property type="match status" value="1"/>
</dbReference>
<comment type="caution">
    <text evidence="6">The sequence shown here is derived from an EMBL/GenBank/DDBJ whole genome shotgun (WGS) entry which is preliminary data.</text>
</comment>
<comment type="similarity">
    <text evidence="2">Belongs to the activator 1 small subunits family.</text>
</comment>
<dbReference type="FunFam" id="1.10.8.60:FF:000030">
    <property type="entry name" value="replication factor C subunit 3"/>
    <property type="match status" value="1"/>
</dbReference>
<feature type="domain" description="AAA+ ATPase" evidence="5">
    <location>
        <begin position="35"/>
        <end position="195"/>
    </location>
</feature>
<protein>
    <submittedName>
        <fullName evidence="6">Replication factor c subunit 3</fullName>
    </submittedName>
</protein>
<name>A0A0M0K935_9EUKA</name>
<evidence type="ECO:0000259" key="5">
    <source>
        <dbReference type="SMART" id="SM00382"/>
    </source>
</evidence>
<dbReference type="PANTHER" id="PTHR11669:SF1">
    <property type="entry name" value="REPLICATION FACTOR C SUBUNIT 3"/>
    <property type="match status" value="1"/>
</dbReference>
<dbReference type="SUPFAM" id="SSF52540">
    <property type="entry name" value="P-loop containing nucleoside triphosphate hydrolases"/>
    <property type="match status" value="1"/>
</dbReference>
<accession>A0A0M0K935</accession>
<dbReference type="InterPro" id="IPR003593">
    <property type="entry name" value="AAA+_ATPase"/>
</dbReference>
<dbReference type="PANTHER" id="PTHR11669">
    <property type="entry name" value="REPLICATION FACTOR C / DNA POLYMERASE III GAMMA-TAU SUBUNIT"/>
    <property type="match status" value="1"/>
</dbReference>
<keyword evidence="4" id="KW-0539">Nucleus</keyword>
<dbReference type="SMART" id="SM00382">
    <property type="entry name" value="AAA"/>
    <property type="match status" value="1"/>
</dbReference>
<dbReference type="InterPro" id="IPR050238">
    <property type="entry name" value="DNA_Rep/Repair_Clamp_Loader"/>
</dbReference>
<keyword evidence="3" id="KW-0235">DNA replication</keyword>
<reference evidence="7" key="1">
    <citation type="journal article" date="2015" name="PLoS Genet.">
        <title>Genome Sequence and Transcriptome Analyses of Chrysochromulina tobin: Metabolic Tools for Enhanced Algal Fitness in the Prominent Order Prymnesiales (Haptophyceae).</title>
        <authorList>
            <person name="Hovde B.T."/>
            <person name="Deodato C.R."/>
            <person name="Hunsperger H.M."/>
            <person name="Ryken S.A."/>
            <person name="Yost W."/>
            <person name="Jha R.K."/>
            <person name="Patterson J."/>
            <person name="Monnat R.J. Jr."/>
            <person name="Barlow S.B."/>
            <person name="Starkenburg S.R."/>
            <person name="Cattolico R.A."/>
        </authorList>
    </citation>
    <scope>NUCLEOTIDE SEQUENCE</scope>
    <source>
        <strain evidence="7">CCMP291</strain>
    </source>
</reference>
<evidence type="ECO:0000256" key="1">
    <source>
        <dbReference type="ARBA" id="ARBA00004123"/>
    </source>
</evidence>
<dbReference type="GO" id="GO:0006271">
    <property type="term" value="P:DNA strand elongation involved in DNA replication"/>
    <property type="evidence" value="ECO:0007669"/>
    <property type="project" value="UniProtKB-ARBA"/>
</dbReference>
<dbReference type="Gene3D" id="1.10.8.60">
    <property type="match status" value="1"/>
</dbReference>
<dbReference type="OrthoDB" id="761538at2759"/>
<dbReference type="GO" id="GO:0005663">
    <property type="term" value="C:DNA replication factor C complex"/>
    <property type="evidence" value="ECO:0007669"/>
    <property type="project" value="TreeGrafter"/>
</dbReference>
<dbReference type="Pfam" id="PF21960">
    <property type="entry name" value="RCF1-5-like_lid"/>
    <property type="match status" value="1"/>
</dbReference>
<dbReference type="FunFam" id="1.20.272.10:FF:000002">
    <property type="entry name" value="Replication factor C subunit 3"/>
    <property type="match status" value="1"/>
</dbReference>